<dbReference type="GO" id="GO:0003676">
    <property type="term" value="F:nucleic acid binding"/>
    <property type="evidence" value="ECO:0007669"/>
    <property type="project" value="InterPro"/>
</dbReference>
<accession>A0A3N6QMV4</accession>
<dbReference type="Proteomes" id="UP000269154">
    <property type="component" value="Unassembled WGS sequence"/>
</dbReference>
<sequence>MSFPSWEGLGVGCLLSPTLTHKTFSANPNYSLALKEIKSSRVLYLAIPVEANRDFFSRPFIQTAIAYNEIKLIVYDSDMEVIIEWKN</sequence>
<dbReference type="InterPro" id="IPR011335">
    <property type="entry name" value="Restrct_endonuc-II-like"/>
</dbReference>
<dbReference type="InterPro" id="IPR011856">
    <property type="entry name" value="tRNA_endonuc-like_dom_sf"/>
</dbReference>
<organism evidence="1 2">
    <name type="scientific">Okeania hirsuta</name>
    <dbReference type="NCBI Taxonomy" id="1458930"/>
    <lineage>
        <taxon>Bacteria</taxon>
        <taxon>Bacillati</taxon>
        <taxon>Cyanobacteriota</taxon>
        <taxon>Cyanophyceae</taxon>
        <taxon>Oscillatoriophycideae</taxon>
        <taxon>Oscillatoriales</taxon>
        <taxon>Microcoleaceae</taxon>
        <taxon>Okeania</taxon>
    </lineage>
</organism>
<protein>
    <recommendedName>
        <fullName evidence="3">XisH protein</fullName>
    </recommendedName>
</protein>
<dbReference type="EMBL" id="RCBY01000042">
    <property type="protein sequence ID" value="RQH46162.1"/>
    <property type="molecule type" value="Genomic_DNA"/>
</dbReference>
<evidence type="ECO:0008006" key="3">
    <source>
        <dbReference type="Google" id="ProtNLM"/>
    </source>
</evidence>
<name>A0A3N6QMV4_9CYAN</name>
<dbReference type="Gene3D" id="3.40.1350.10">
    <property type="match status" value="1"/>
</dbReference>
<keyword evidence="2" id="KW-1185">Reference proteome</keyword>
<dbReference type="AlphaFoldDB" id="A0A3N6QMV4"/>
<dbReference type="Pfam" id="PF08814">
    <property type="entry name" value="XisH"/>
    <property type="match status" value="1"/>
</dbReference>
<dbReference type="SUPFAM" id="SSF52980">
    <property type="entry name" value="Restriction endonuclease-like"/>
    <property type="match status" value="1"/>
</dbReference>
<evidence type="ECO:0000313" key="2">
    <source>
        <dbReference type="Proteomes" id="UP000269154"/>
    </source>
</evidence>
<gene>
    <name evidence="1" type="ORF">D5R40_10030</name>
</gene>
<reference evidence="1 2" key="1">
    <citation type="journal article" date="2018" name="ACS Chem. Biol.">
        <title>Ketoreductase domain dysfunction expands chemodiversity: malyngamide biosynthesis in the cyanobacterium Okeania hirsuta.</title>
        <authorList>
            <person name="Moss N.A."/>
            <person name="Leao T."/>
            <person name="Rankin M."/>
            <person name="McCullough T.M."/>
            <person name="Qu P."/>
            <person name="Korobeynikov A."/>
            <person name="Smith J.L."/>
            <person name="Gerwick L."/>
            <person name="Gerwick W.H."/>
        </authorList>
    </citation>
    <scope>NUCLEOTIDE SEQUENCE [LARGE SCALE GENOMIC DNA]</scope>
    <source>
        <strain evidence="1 2">PAB10Feb10-1</strain>
    </source>
</reference>
<proteinExistence type="predicted"/>
<evidence type="ECO:0000313" key="1">
    <source>
        <dbReference type="EMBL" id="RQH46162.1"/>
    </source>
</evidence>
<dbReference type="InterPro" id="IPR014919">
    <property type="entry name" value="XisH"/>
</dbReference>
<comment type="caution">
    <text evidence="1">The sequence shown here is derived from an EMBL/GenBank/DDBJ whole genome shotgun (WGS) entry which is preliminary data.</text>
</comment>